<evidence type="ECO:0000256" key="2">
    <source>
        <dbReference type="ARBA" id="ARBA00022670"/>
    </source>
</evidence>
<keyword evidence="2" id="KW-0645">Protease</keyword>
<name>A0AA36NA67_9DINO</name>
<evidence type="ECO:0000256" key="3">
    <source>
        <dbReference type="ARBA" id="ARBA00022801"/>
    </source>
</evidence>
<feature type="active site" evidence="6">
    <location>
        <position position="165"/>
    </location>
</feature>
<keyword evidence="9" id="KW-0732">Signal</keyword>
<keyword evidence="4" id="KW-0720">Serine protease</keyword>
<dbReference type="EMBL" id="CAUJNA010003216">
    <property type="protein sequence ID" value="CAJ1395976.1"/>
    <property type="molecule type" value="Genomic_DNA"/>
</dbReference>
<dbReference type="PRINTS" id="PR00127">
    <property type="entry name" value="CLPPROTEASEP"/>
</dbReference>
<evidence type="ECO:0000313" key="11">
    <source>
        <dbReference type="Proteomes" id="UP001178507"/>
    </source>
</evidence>
<evidence type="ECO:0000256" key="6">
    <source>
        <dbReference type="PROSITE-ProRule" id="PRU10085"/>
    </source>
</evidence>
<accession>A0AA36NA67</accession>
<dbReference type="PROSITE" id="PS00381">
    <property type="entry name" value="CLP_PROTEASE_SER"/>
    <property type="match status" value="1"/>
</dbReference>
<evidence type="ECO:0000256" key="5">
    <source>
        <dbReference type="ARBA" id="ARBA00034021"/>
    </source>
</evidence>
<dbReference type="FunFam" id="3.90.226.10:FF:000001">
    <property type="entry name" value="ATP-dependent Clp protease proteolytic subunit"/>
    <property type="match status" value="1"/>
</dbReference>
<dbReference type="GO" id="GO:0006515">
    <property type="term" value="P:protein quality control for misfolded or incompletely synthesized proteins"/>
    <property type="evidence" value="ECO:0007669"/>
    <property type="project" value="TreeGrafter"/>
</dbReference>
<organism evidence="10 11">
    <name type="scientific">Effrenium voratum</name>
    <dbReference type="NCBI Taxonomy" id="2562239"/>
    <lineage>
        <taxon>Eukaryota</taxon>
        <taxon>Sar</taxon>
        <taxon>Alveolata</taxon>
        <taxon>Dinophyceae</taxon>
        <taxon>Suessiales</taxon>
        <taxon>Symbiodiniaceae</taxon>
        <taxon>Effrenium</taxon>
    </lineage>
</organism>
<dbReference type="AlphaFoldDB" id="A0AA36NA67"/>
<comment type="catalytic activity">
    <reaction evidence="5 6">
        <text>Hydrolysis of proteins to small peptides in the presence of ATP and magnesium. alpha-casein is the usual test substrate. In the absence of ATP, only oligopeptides shorter than five residues are hydrolyzed (such as succinyl-Leu-Tyr-|-NHMec, and Leu-Tyr-Leu-|-Tyr-Trp, in which cleavage of the -Tyr-|-Leu- and -Tyr-|-Trp bonds also occurs).</text>
        <dbReference type="EC" id="3.4.21.92"/>
    </reaction>
</comment>
<reference evidence="10" key="1">
    <citation type="submission" date="2023-08" db="EMBL/GenBank/DDBJ databases">
        <authorList>
            <person name="Chen Y."/>
            <person name="Shah S."/>
            <person name="Dougan E. K."/>
            <person name="Thang M."/>
            <person name="Chan C."/>
        </authorList>
    </citation>
    <scope>NUCLEOTIDE SEQUENCE</scope>
</reference>
<dbReference type="SUPFAM" id="SSF52096">
    <property type="entry name" value="ClpP/crotonase"/>
    <property type="match status" value="1"/>
</dbReference>
<comment type="caution">
    <text evidence="10">The sequence shown here is derived from an EMBL/GenBank/DDBJ whole genome shotgun (WGS) entry which is preliminary data.</text>
</comment>
<proteinExistence type="inferred from homology"/>
<dbReference type="InterPro" id="IPR001907">
    <property type="entry name" value="ClpP"/>
</dbReference>
<dbReference type="PANTHER" id="PTHR10381">
    <property type="entry name" value="ATP-DEPENDENT CLP PROTEASE PROTEOLYTIC SUBUNIT"/>
    <property type="match status" value="1"/>
</dbReference>
<dbReference type="GO" id="GO:0009368">
    <property type="term" value="C:endopeptidase Clp complex"/>
    <property type="evidence" value="ECO:0007669"/>
    <property type="project" value="TreeGrafter"/>
</dbReference>
<evidence type="ECO:0000256" key="4">
    <source>
        <dbReference type="ARBA" id="ARBA00022825"/>
    </source>
</evidence>
<dbReference type="PANTHER" id="PTHR10381:SF46">
    <property type="entry name" value="ATP-DEPENDENT CLP PROTEASE PROTEOLYTIC SUBUNIT-RELATED PROTEIN 2, CHLOROPLASTIC"/>
    <property type="match status" value="1"/>
</dbReference>
<comment type="similarity">
    <text evidence="1 7">Belongs to the peptidase S14 family.</text>
</comment>
<dbReference type="GO" id="GO:0051117">
    <property type="term" value="F:ATPase binding"/>
    <property type="evidence" value="ECO:0007669"/>
    <property type="project" value="TreeGrafter"/>
</dbReference>
<dbReference type="InterPro" id="IPR023562">
    <property type="entry name" value="ClpP/TepA"/>
</dbReference>
<evidence type="ECO:0000256" key="8">
    <source>
        <dbReference type="SAM" id="MobiDB-lite"/>
    </source>
</evidence>
<dbReference type="Gene3D" id="3.90.226.10">
    <property type="entry name" value="2-enoyl-CoA Hydratase, Chain A, domain 1"/>
    <property type="match status" value="1"/>
</dbReference>
<feature type="region of interest" description="Disordered" evidence="8">
    <location>
        <begin position="270"/>
        <end position="306"/>
    </location>
</feature>
<gene>
    <name evidence="10" type="ORF">EVOR1521_LOCUS20278</name>
</gene>
<feature type="compositionally biased region" description="Acidic residues" evidence="8">
    <location>
        <begin position="297"/>
        <end position="306"/>
    </location>
</feature>
<dbReference type="Pfam" id="PF00574">
    <property type="entry name" value="CLP_protease"/>
    <property type="match status" value="1"/>
</dbReference>
<sequence>MKQTDGAARAAPRSQARVFLFFAALAALLVRSHDWTRSFVAAPGVAKEQSRALTVKSQADDWYMMPLGVPKVAYRIPGAPNAEWVDIYNRLYRERIIFIGKEIDDKLANEVIGVLLYLDSEDSNKPIYLYINSAGGSVISGLSIYDTMQHIKSPVITINVGLAASMASFLLAAGEKGKRIALPHSRTMIHQAMGGAQGQAEDIKVEAQQILQIHENIVRMYAQKTGQDQETIRKDLMRDNFMSAEQAKDYGLIDQVIQIADTSDLKAVADKVNAEAPKESAAPPSPPPEVPDKAPDGDEEDVQPVM</sequence>
<dbReference type="HAMAP" id="MF_00444">
    <property type="entry name" value="ClpP"/>
    <property type="match status" value="1"/>
</dbReference>
<dbReference type="CDD" id="cd07017">
    <property type="entry name" value="S14_ClpP_2"/>
    <property type="match status" value="1"/>
</dbReference>
<dbReference type="InterPro" id="IPR018215">
    <property type="entry name" value="ClpP_Ser_AS"/>
</dbReference>
<evidence type="ECO:0000256" key="9">
    <source>
        <dbReference type="SAM" id="SignalP"/>
    </source>
</evidence>
<evidence type="ECO:0000313" key="10">
    <source>
        <dbReference type="EMBL" id="CAJ1395976.1"/>
    </source>
</evidence>
<keyword evidence="11" id="KW-1185">Reference proteome</keyword>
<evidence type="ECO:0000256" key="1">
    <source>
        <dbReference type="ARBA" id="ARBA00007039"/>
    </source>
</evidence>
<dbReference type="Proteomes" id="UP001178507">
    <property type="component" value="Unassembled WGS sequence"/>
</dbReference>
<dbReference type="InterPro" id="IPR029045">
    <property type="entry name" value="ClpP/crotonase-like_dom_sf"/>
</dbReference>
<feature type="signal peptide" evidence="9">
    <location>
        <begin position="1"/>
        <end position="32"/>
    </location>
</feature>
<protein>
    <recommendedName>
        <fullName evidence="7">ATP-dependent Clp protease proteolytic subunit</fullName>
    </recommendedName>
</protein>
<feature type="chain" id="PRO_5041325632" description="ATP-dependent Clp protease proteolytic subunit" evidence="9">
    <location>
        <begin position="33"/>
        <end position="306"/>
    </location>
</feature>
<dbReference type="GO" id="GO:0004252">
    <property type="term" value="F:serine-type endopeptidase activity"/>
    <property type="evidence" value="ECO:0007669"/>
    <property type="project" value="UniProtKB-EC"/>
</dbReference>
<dbReference type="GO" id="GO:0004176">
    <property type="term" value="F:ATP-dependent peptidase activity"/>
    <property type="evidence" value="ECO:0007669"/>
    <property type="project" value="InterPro"/>
</dbReference>
<dbReference type="NCBIfam" id="NF009205">
    <property type="entry name" value="PRK12553.1"/>
    <property type="match status" value="1"/>
</dbReference>
<keyword evidence="3" id="KW-0378">Hydrolase</keyword>
<dbReference type="NCBIfam" id="NF001368">
    <property type="entry name" value="PRK00277.1"/>
    <property type="match status" value="1"/>
</dbReference>
<evidence type="ECO:0000256" key="7">
    <source>
        <dbReference type="RuleBase" id="RU003567"/>
    </source>
</evidence>